<gene>
    <name evidence="1" type="ORF">Taro_050397</name>
</gene>
<sequence length="228" mass="25201">MPEKDLPRRSRVDPLLAVPLTHQKYIRITREIMKRWRGRGRSGNASELEKMVDEAWMLGARAWEEMESYEATGDGNQEATDITIEAKPESCPTSLSTSQEEMAAATNNGEQLMFLPCGLAAGSSITVVGTPQAAHEEYVPQLVRLMCGNGRVLVSQFMVELQGLKAVFTLDDAIGLSIKGNIDVHSVYATSHPSSHPSFSLQRVLEMSEKWKSGPLPDDPVDLLMRDD</sequence>
<evidence type="ECO:0000313" key="1">
    <source>
        <dbReference type="EMBL" id="MQM17425.1"/>
    </source>
</evidence>
<keyword evidence="2" id="KW-1185">Reference proteome</keyword>
<dbReference type="Proteomes" id="UP000652761">
    <property type="component" value="Unassembled WGS sequence"/>
</dbReference>
<proteinExistence type="predicted"/>
<dbReference type="UniPathway" id="UPA00378"/>
<organism evidence="1 2">
    <name type="scientific">Colocasia esculenta</name>
    <name type="common">Wild taro</name>
    <name type="synonym">Arum esculentum</name>
    <dbReference type="NCBI Taxonomy" id="4460"/>
    <lineage>
        <taxon>Eukaryota</taxon>
        <taxon>Viridiplantae</taxon>
        <taxon>Streptophyta</taxon>
        <taxon>Embryophyta</taxon>
        <taxon>Tracheophyta</taxon>
        <taxon>Spermatophyta</taxon>
        <taxon>Magnoliopsida</taxon>
        <taxon>Liliopsida</taxon>
        <taxon>Araceae</taxon>
        <taxon>Aroideae</taxon>
        <taxon>Colocasieae</taxon>
        <taxon>Colocasia</taxon>
    </lineage>
</organism>
<comment type="caution">
    <text evidence="1">The sequence shown here is derived from an EMBL/GenBank/DDBJ whole genome shotgun (WGS) entry which is preliminary data.</text>
</comment>
<dbReference type="AlphaFoldDB" id="A0A843XDT0"/>
<protein>
    <submittedName>
        <fullName evidence="1">Uncharacterized protein</fullName>
    </submittedName>
</protein>
<accession>A0A843XDT0</accession>
<reference evidence="1" key="1">
    <citation type="submission" date="2017-07" db="EMBL/GenBank/DDBJ databases">
        <title>Taro Niue Genome Assembly and Annotation.</title>
        <authorList>
            <person name="Atibalentja N."/>
            <person name="Keating K."/>
            <person name="Fields C.J."/>
        </authorList>
    </citation>
    <scope>NUCLEOTIDE SEQUENCE</scope>
    <source>
        <strain evidence="1">Niue_2</strain>
        <tissue evidence="1">Leaf</tissue>
    </source>
</reference>
<dbReference type="OrthoDB" id="2139606at2759"/>
<evidence type="ECO:0000313" key="2">
    <source>
        <dbReference type="Proteomes" id="UP000652761"/>
    </source>
</evidence>
<name>A0A843XDT0_COLES</name>
<dbReference type="EMBL" id="NMUH01007526">
    <property type="protein sequence ID" value="MQM17425.1"/>
    <property type="molecule type" value="Genomic_DNA"/>
</dbReference>